<name>A0AAE1NMD5_9EUCA</name>
<evidence type="ECO:0000313" key="2">
    <source>
        <dbReference type="Proteomes" id="UP001292094"/>
    </source>
</evidence>
<evidence type="ECO:0000313" key="1">
    <source>
        <dbReference type="EMBL" id="KAK4292740.1"/>
    </source>
</evidence>
<dbReference type="Proteomes" id="UP001292094">
    <property type="component" value="Unassembled WGS sequence"/>
</dbReference>
<accession>A0AAE1NMD5</accession>
<gene>
    <name evidence="1" type="ORF">Pmani_034514</name>
</gene>
<sequence>MKCDGCNTSRKLDTLQNIHLVLLVRQQHTEADKNYERIHHLRPVLQEHETETTLPCFRTTCKTKQAETSWRQTILAVINKKSIRNF</sequence>
<organism evidence="1 2">
    <name type="scientific">Petrolisthes manimaculis</name>
    <dbReference type="NCBI Taxonomy" id="1843537"/>
    <lineage>
        <taxon>Eukaryota</taxon>
        <taxon>Metazoa</taxon>
        <taxon>Ecdysozoa</taxon>
        <taxon>Arthropoda</taxon>
        <taxon>Crustacea</taxon>
        <taxon>Multicrustacea</taxon>
        <taxon>Malacostraca</taxon>
        <taxon>Eumalacostraca</taxon>
        <taxon>Eucarida</taxon>
        <taxon>Decapoda</taxon>
        <taxon>Pleocyemata</taxon>
        <taxon>Anomura</taxon>
        <taxon>Galatheoidea</taxon>
        <taxon>Porcellanidae</taxon>
        <taxon>Petrolisthes</taxon>
    </lineage>
</organism>
<protein>
    <submittedName>
        <fullName evidence="1">Uncharacterized protein</fullName>
    </submittedName>
</protein>
<keyword evidence="2" id="KW-1185">Reference proteome</keyword>
<proteinExistence type="predicted"/>
<dbReference type="EMBL" id="JAWZYT010004744">
    <property type="protein sequence ID" value="KAK4292740.1"/>
    <property type="molecule type" value="Genomic_DNA"/>
</dbReference>
<reference evidence="1" key="1">
    <citation type="submission" date="2023-11" db="EMBL/GenBank/DDBJ databases">
        <title>Genome assemblies of two species of porcelain crab, Petrolisthes cinctipes and Petrolisthes manimaculis (Anomura: Porcellanidae).</title>
        <authorList>
            <person name="Angst P."/>
        </authorList>
    </citation>
    <scope>NUCLEOTIDE SEQUENCE</scope>
    <source>
        <strain evidence="1">PB745_02</strain>
        <tissue evidence="1">Gill</tissue>
    </source>
</reference>
<dbReference type="AlphaFoldDB" id="A0AAE1NMD5"/>
<comment type="caution">
    <text evidence="1">The sequence shown here is derived from an EMBL/GenBank/DDBJ whole genome shotgun (WGS) entry which is preliminary data.</text>
</comment>